<evidence type="ECO:0000313" key="9">
    <source>
        <dbReference type="Proteomes" id="UP000824135"/>
    </source>
</evidence>
<dbReference type="PANTHER" id="PTHR31760">
    <property type="entry name" value="S-ADENOSYL-L-METHIONINE-DEPENDENT METHYLTRANSFERASES SUPERFAMILY PROTEIN"/>
    <property type="match status" value="1"/>
</dbReference>
<keyword evidence="4 6" id="KW-0808">Transferase</keyword>
<gene>
    <name evidence="6 8" type="primary">rsmG</name>
    <name evidence="8" type="ORF">H9728_01545</name>
</gene>
<evidence type="ECO:0000256" key="6">
    <source>
        <dbReference type="HAMAP-Rule" id="MF_00074"/>
    </source>
</evidence>
<dbReference type="AlphaFoldDB" id="A0A9D1Z6B8"/>
<feature type="binding site" evidence="6">
    <location>
        <begin position="113"/>
        <end position="114"/>
    </location>
    <ligand>
        <name>S-adenosyl-L-methionine</name>
        <dbReference type="ChEBI" id="CHEBI:59789"/>
    </ligand>
</feature>
<dbReference type="InterPro" id="IPR003682">
    <property type="entry name" value="rRNA_ssu_MeTfrase_G"/>
</dbReference>
<feature type="binding site" evidence="6">
    <location>
        <position position="68"/>
    </location>
    <ligand>
        <name>S-adenosyl-L-methionine</name>
        <dbReference type="ChEBI" id="CHEBI:59789"/>
    </ligand>
</feature>
<reference evidence="8" key="2">
    <citation type="submission" date="2021-04" db="EMBL/GenBank/DDBJ databases">
        <authorList>
            <person name="Gilroy R."/>
        </authorList>
    </citation>
    <scope>NUCLEOTIDE SEQUENCE</scope>
    <source>
        <strain evidence="8">CHK199-9574</strain>
    </source>
</reference>
<dbReference type="PANTHER" id="PTHR31760:SF0">
    <property type="entry name" value="S-ADENOSYL-L-METHIONINE-DEPENDENT METHYLTRANSFERASES SUPERFAMILY PROTEIN"/>
    <property type="match status" value="1"/>
</dbReference>
<keyword evidence="3 6" id="KW-0489">Methyltransferase</keyword>
<comment type="subcellular location">
    <subcellularLocation>
        <location evidence="6">Cytoplasm</location>
    </subcellularLocation>
</comment>
<sequence>MHAAKEGESGKKFASFYQLLLAYNEKFNLTRIVSEEDCLIKHFADSLAGEKYFKKGARVIEVGSGGGFPSVPLMIYRQDLNFVLLEASEKKCGFLEKAVAELGLPAKVVHGRAEELGRREDFREKFDACTARAVAKLNTLAEYCIPFVKKGGRFIAYKGRAEEEITAAGRAFAELGARLEKADTFELTDGSARTLVVAEKTGNTPAKYPRGRGKERSSPL</sequence>
<keyword evidence="5 6" id="KW-0949">S-adenosyl-L-methionine</keyword>
<dbReference type="Gene3D" id="3.40.50.150">
    <property type="entry name" value="Vaccinia Virus protein VP39"/>
    <property type="match status" value="1"/>
</dbReference>
<dbReference type="SUPFAM" id="SSF53335">
    <property type="entry name" value="S-adenosyl-L-methionine-dependent methyltransferases"/>
    <property type="match status" value="1"/>
</dbReference>
<comment type="caution">
    <text evidence="8">The sequence shown here is derived from an EMBL/GenBank/DDBJ whole genome shotgun (WGS) entry which is preliminary data.</text>
</comment>
<keyword evidence="1 6" id="KW-0963">Cytoplasm</keyword>
<dbReference type="EC" id="2.1.1.-" evidence="6"/>
<evidence type="ECO:0000313" key="8">
    <source>
        <dbReference type="EMBL" id="HIY77706.1"/>
    </source>
</evidence>
<dbReference type="Pfam" id="PF02527">
    <property type="entry name" value="GidB"/>
    <property type="match status" value="1"/>
</dbReference>
<evidence type="ECO:0000256" key="2">
    <source>
        <dbReference type="ARBA" id="ARBA00022552"/>
    </source>
</evidence>
<name>A0A9D1Z6B8_9FIRM</name>
<reference evidence="8" key="1">
    <citation type="journal article" date="2021" name="PeerJ">
        <title>Extensive microbial diversity within the chicken gut microbiome revealed by metagenomics and culture.</title>
        <authorList>
            <person name="Gilroy R."/>
            <person name="Ravi A."/>
            <person name="Getino M."/>
            <person name="Pursley I."/>
            <person name="Horton D.L."/>
            <person name="Alikhan N.F."/>
            <person name="Baker D."/>
            <person name="Gharbi K."/>
            <person name="Hall N."/>
            <person name="Watson M."/>
            <person name="Adriaenssens E.M."/>
            <person name="Foster-Nyarko E."/>
            <person name="Jarju S."/>
            <person name="Secka A."/>
            <person name="Antonio M."/>
            <person name="Oren A."/>
            <person name="Chaudhuri R.R."/>
            <person name="La Ragione R."/>
            <person name="Hildebrand F."/>
            <person name="Pallen M.J."/>
        </authorList>
    </citation>
    <scope>NUCLEOTIDE SEQUENCE</scope>
    <source>
        <strain evidence="8">CHK199-9574</strain>
    </source>
</reference>
<comment type="function">
    <text evidence="6">Specifically methylates the N7 position of a guanine in 16S rRNA.</text>
</comment>
<keyword evidence="2 6" id="KW-0698">rRNA processing</keyword>
<dbReference type="GO" id="GO:0005829">
    <property type="term" value="C:cytosol"/>
    <property type="evidence" value="ECO:0007669"/>
    <property type="project" value="TreeGrafter"/>
</dbReference>
<dbReference type="GO" id="GO:0070043">
    <property type="term" value="F:rRNA (guanine-N7-)-methyltransferase activity"/>
    <property type="evidence" value="ECO:0007669"/>
    <property type="project" value="UniProtKB-UniRule"/>
</dbReference>
<protein>
    <recommendedName>
        <fullName evidence="6">Ribosomal RNA small subunit methyltransferase G</fullName>
        <ecNumber evidence="6">2.1.1.-</ecNumber>
    </recommendedName>
    <alternativeName>
        <fullName evidence="6">16S rRNA 7-methylguanosine methyltransferase</fullName>
        <shortName evidence="6">16S rRNA m7G methyltransferase</shortName>
    </alternativeName>
</protein>
<evidence type="ECO:0000256" key="1">
    <source>
        <dbReference type="ARBA" id="ARBA00022490"/>
    </source>
</evidence>
<evidence type="ECO:0000256" key="3">
    <source>
        <dbReference type="ARBA" id="ARBA00022603"/>
    </source>
</evidence>
<dbReference type="InterPro" id="IPR029063">
    <property type="entry name" value="SAM-dependent_MTases_sf"/>
</dbReference>
<dbReference type="Proteomes" id="UP000824135">
    <property type="component" value="Unassembled WGS sequence"/>
</dbReference>
<accession>A0A9D1Z6B8</accession>
<feature type="binding site" evidence="6">
    <location>
        <begin position="86"/>
        <end position="88"/>
    </location>
    <ligand>
        <name>S-adenosyl-L-methionine</name>
        <dbReference type="ChEBI" id="CHEBI:59789"/>
    </ligand>
</feature>
<organism evidence="8 9">
    <name type="scientific">Candidatus Borkfalkia excrementavium</name>
    <dbReference type="NCBI Taxonomy" id="2838505"/>
    <lineage>
        <taxon>Bacteria</taxon>
        <taxon>Bacillati</taxon>
        <taxon>Bacillota</taxon>
        <taxon>Clostridia</taxon>
        <taxon>Christensenellales</taxon>
        <taxon>Christensenellaceae</taxon>
        <taxon>Candidatus Borkfalkia</taxon>
    </lineage>
</organism>
<feature type="region of interest" description="Disordered" evidence="7">
    <location>
        <begin position="198"/>
        <end position="220"/>
    </location>
</feature>
<dbReference type="FunFam" id="3.40.50.150:FF:000041">
    <property type="entry name" value="Ribosomal RNA small subunit methyltransferase G"/>
    <property type="match status" value="1"/>
</dbReference>
<evidence type="ECO:0000256" key="5">
    <source>
        <dbReference type="ARBA" id="ARBA00022691"/>
    </source>
</evidence>
<dbReference type="EMBL" id="DXCO01000012">
    <property type="protein sequence ID" value="HIY77706.1"/>
    <property type="molecule type" value="Genomic_DNA"/>
</dbReference>
<comment type="similarity">
    <text evidence="6">Belongs to the methyltransferase superfamily. RNA methyltransferase RsmG family.</text>
</comment>
<feature type="binding site" evidence="6">
    <location>
        <position position="63"/>
    </location>
    <ligand>
        <name>S-adenosyl-L-methionine</name>
        <dbReference type="ChEBI" id="CHEBI:59789"/>
    </ligand>
</feature>
<feature type="binding site" evidence="6">
    <location>
        <position position="132"/>
    </location>
    <ligand>
        <name>S-adenosyl-L-methionine</name>
        <dbReference type="ChEBI" id="CHEBI:59789"/>
    </ligand>
</feature>
<proteinExistence type="inferred from homology"/>
<dbReference type="PIRSF" id="PIRSF003078">
    <property type="entry name" value="GidB"/>
    <property type="match status" value="1"/>
</dbReference>
<evidence type="ECO:0000256" key="4">
    <source>
        <dbReference type="ARBA" id="ARBA00022679"/>
    </source>
</evidence>
<dbReference type="NCBIfam" id="TIGR00138">
    <property type="entry name" value="rsmG_gidB"/>
    <property type="match status" value="1"/>
</dbReference>
<dbReference type="HAMAP" id="MF_00074">
    <property type="entry name" value="16SrRNA_methyltr_G"/>
    <property type="match status" value="1"/>
</dbReference>
<evidence type="ECO:0000256" key="7">
    <source>
        <dbReference type="SAM" id="MobiDB-lite"/>
    </source>
</evidence>